<dbReference type="InterPro" id="IPR018790">
    <property type="entry name" value="DUF2358"/>
</dbReference>
<sequence length="381" mass="41670">MATMVRCGVHAVRGGAARRRRGGAVDARAGAEASSATTTSSFGAVDGMSAETCEGLKRALAEDLTHLFDAKGIDAALYASDVSFTDPLTKYDSFAGYKFNIDMLREVFKPTYTMHDIYQTGPWEISTRWTMVMGLPAFPFMWKPTLTFTGLSIMGIDPETTKVKTHVDTWDSIENQKHLSPEGVAEVLKQIFDFSQTPALETPGYTVMKKFADYEVRKYDSYLVAETGPGVDVREMKDGAPTKMDPQAAGQSFNSLAGYIFGKANEGGAKMEMTTPVFTNSGRMQFVLSKDKYESVDKLPASTSAAVELKEESGGMFIAKKFSGIATDEAANDVEKQLRKFAARDGLQTSGPAALAQYNDPFTNPLLRRNEIIIPVSNFEM</sequence>
<dbReference type="PANTHER" id="PTHR11220:SF50">
    <property type="entry name" value="SOUL HEME-BINDING FAMILY PROTEIN"/>
    <property type="match status" value="1"/>
</dbReference>
<dbReference type="SUPFAM" id="SSF54427">
    <property type="entry name" value="NTF2-like"/>
    <property type="match status" value="1"/>
</dbReference>
<proteinExistence type="inferred from homology"/>
<gene>
    <name evidence="2" type="ORF">OMED0929_LOCUS6711</name>
</gene>
<evidence type="ECO:0000256" key="1">
    <source>
        <dbReference type="ARBA" id="ARBA00009817"/>
    </source>
</evidence>
<dbReference type="SUPFAM" id="SSF55136">
    <property type="entry name" value="Probable bacterial effector-binding domain"/>
    <property type="match status" value="1"/>
</dbReference>
<protein>
    <recommendedName>
        <fullName evidence="3">SOUL heme-binding protein</fullName>
    </recommendedName>
</protein>
<dbReference type="Gene3D" id="3.20.80.10">
    <property type="entry name" value="Regulatory factor, effector binding domain"/>
    <property type="match status" value="1"/>
</dbReference>
<dbReference type="AlphaFoldDB" id="A0A7S0PRD8"/>
<organism evidence="2">
    <name type="scientific">Ostreococcus mediterraneus</name>
    <dbReference type="NCBI Taxonomy" id="1486918"/>
    <lineage>
        <taxon>Eukaryota</taxon>
        <taxon>Viridiplantae</taxon>
        <taxon>Chlorophyta</taxon>
        <taxon>Mamiellophyceae</taxon>
        <taxon>Mamiellales</taxon>
        <taxon>Bathycoccaceae</taxon>
        <taxon>Ostreococcus</taxon>
    </lineage>
</organism>
<dbReference type="Pfam" id="PF10184">
    <property type="entry name" value="DUF2358"/>
    <property type="match status" value="1"/>
</dbReference>
<comment type="similarity">
    <text evidence="1">Belongs to the HEBP family.</text>
</comment>
<accession>A0A7S0PRD8</accession>
<dbReference type="Pfam" id="PF04832">
    <property type="entry name" value="SOUL"/>
    <property type="match status" value="1"/>
</dbReference>
<dbReference type="InterPro" id="IPR032710">
    <property type="entry name" value="NTF2-like_dom_sf"/>
</dbReference>
<dbReference type="InterPro" id="IPR011256">
    <property type="entry name" value="Reg_factor_effector_dom_sf"/>
</dbReference>
<name>A0A7S0PRD8_9CHLO</name>
<evidence type="ECO:0008006" key="3">
    <source>
        <dbReference type="Google" id="ProtNLM"/>
    </source>
</evidence>
<dbReference type="EMBL" id="HBEW01007937">
    <property type="protein sequence ID" value="CAD8587950.1"/>
    <property type="molecule type" value="Transcribed_RNA"/>
</dbReference>
<dbReference type="PANTHER" id="PTHR11220">
    <property type="entry name" value="HEME-BINDING PROTEIN-RELATED"/>
    <property type="match status" value="1"/>
</dbReference>
<evidence type="ECO:0000313" key="2">
    <source>
        <dbReference type="EMBL" id="CAD8587950.1"/>
    </source>
</evidence>
<dbReference type="InterPro" id="IPR006917">
    <property type="entry name" value="SOUL_heme-bd"/>
</dbReference>
<reference evidence="2" key="1">
    <citation type="submission" date="2021-01" db="EMBL/GenBank/DDBJ databases">
        <authorList>
            <person name="Corre E."/>
            <person name="Pelletier E."/>
            <person name="Niang G."/>
            <person name="Scheremetjew M."/>
            <person name="Finn R."/>
            <person name="Kale V."/>
            <person name="Holt S."/>
            <person name="Cochrane G."/>
            <person name="Meng A."/>
            <person name="Brown T."/>
            <person name="Cohen L."/>
        </authorList>
    </citation>
    <scope>NUCLEOTIDE SEQUENCE</scope>
    <source>
        <strain evidence="2">Clade-D-RCC2572</strain>
    </source>
</reference>